<dbReference type="Pfam" id="PF05762">
    <property type="entry name" value="VWA_CoxE"/>
    <property type="match status" value="1"/>
</dbReference>
<proteinExistence type="predicted"/>
<dbReference type="Proteomes" id="UP000064967">
    <property type="component" value="Chromosome"/>
</dbReference>
<accession>A0A0K1PS19</accession>
<reference evidence="1 2" key="1">
    <citation type="submission" date="2015-08" db="EMBL/GenBank/DDBJ databases">
        <authorList>
            <person name="Babu N.S."/>
            <person name="Beckwith C.J."/>
            <person name="Beseler K.G."/>
            <person name="Brison A."/>
            <person name="Carone J.V."/>
            <person name="Caskin T.P."/>
            <person name="Diamond M."/>
            <person name="Durham M.E."/>
            <person name="Foxe J.M."/>
            <person name="Go M."/>
            <person name="Henderson B.A."/>
            <person name="Jones I.B."/>
            <person name="McGettigan J.A."/>
            <person name="Micheletti S.J."/>
            <person name="Nasrallah M.E."/>
            <person name="Ortiz D."/>
            <person name="Piller C.R."/>
            <person name="Privatt S.R."/>
            <person name="Schneider S.L."/>
            <person name="Sharp S."/>
            <person name="Smith T.C."/>
            <person name="Stanton J.D."/>
            <person name="Ullery H.E."/>
            <person name="Wilson R.J."/>
            <person name="Serrano M.G."/>
            <person name="Buck G."/>
            <person name="Lee V."/>
            <person name="Wang Y."/>
            <person name="Carvalho R."/>
            <person name="Voegtly L."/>
            <person name="Shi R."/>
            <person name="Duckworth R."/>
            <person name="Johnson A."/>
            <person name="Loviza R."/>
            <person name="Walstead R."/>
            <person name="Shah Z."/>
            <person name="Kiflezghi M."/>
            <person name="Wade K."/>
            <person name="Ball S.L."/>
            <person name="Bradley K.W."/>
            <person name="Asai D.J."/>
            <person name="Bowman C.A."/>
            <person name="Russell D.A."/>
            <person name="Pope W.H."/>
            <person name="Jacobs-Sera D."/>
            <person name="Hendrix R.W."/>
            <person name="Hatfull G.F."/>
        </authorList>
    </citation>
    <scope>NUCLEOTIDE SEQUENCE [LARGE SCALE GENOMIC DNA]</scope>
    <source>
        <strain evidence="1 2">DSM 27648</strain>
    </source>
</reference>
<protein>
    <submittedName>
        <fullName evidence="1">Thioredoxin reductase</fullName>
    </submittedName>
</protein>
<evidence type="ECO:0000313" key="2">
    <source>
        <dbReference type="Proteomes" id="UP000064967"/>
    </source>
</evidence>
<dbReference type="STRING" id="1391654.AKJ09_02840"/>
<dbReference type="AlphaFoldDB" id="A0A0K1PS19"/>
<keyword evidence="2" id="KW-1185">Reference proteome</keyword>
<dbReference type="EMBL" id="CP012333">
    <property type="protein sequence ID" value="AKU96176.1"/>
    <property type="molecule type" value="Genomic_DNA"/>
</dbReference>
<dbReference type="KEGG" id="llu:AKJ09_02840"/>
<dbReference type="OrthoDB" id="9764216at2"/>
<dbReference type="RefSeq" id="WP_146647504.1">
    <property type="nucleotide sequence ID" value="NZ_CP012333.1"/>
</dbReference>
<organism evidence="1 2">
    <name type="scientific">Labilithrix luteola</name>
    <dbReference type="NCBI Taxonomy" id="1391654"/>
    <lineage>
        <taxon>Bacteria</taxon>
        <taxon>Pseudomonadati</taxon>
        <taxon>Myxococcota</taxon>
        <taxon>Polyangia</taxon>
        <taxon>Polyangiales</taxon>
        <taxon>Labilitrichaceae</taxon>
        <taxon>Labilithrix</taxon>
    </lineage>
</organism>
<gene>
    <name evidence="1" type="ORF">AKJ09_02840</name>
</gene>
<dbReference type="InterPro" id="IPR008912">
    <property type="entry name" value="Uncharacterised_CoxE"/>
</dbReference>
<evidence type="ECO:0000313" key="1">
    <source>
        <dbReference type="EMBL" id="AKU96176.1"/>
    </source>
</evidence>
<dbReference type="PANTHER" id="PTHR39338:SF7">
    <property type="entry name" value="BLL6692 PROTEIN"/>
    <property type="match status" value="1"/>
</dbReference>
<dbReference type="PANTHER" id="PTHR39338">
    <property type="entry name" value="BLL5662 PROTEIN-RELATED"/>
    <property type="match status" value="1"/>
</dbReference>
<sequence length="401" mass="44698">MSAAFVPFLYELRARKVKVGAQEAVALAKALSMGLHDSSLDGFYHLARAICVHRESDLDAFDEAFLSHFKGIAGSSLELVRELDEWLKDPANRKELTPEELAAIDAIDMETLKRLFEERMKEQKERHQGGNRWIGTGGTSPFGQFGAHPSGLRVGSQGGGRSAMGIADARRYKPYRSDLLLDVRQIEVALRKLRAFQREGQPDELDIDGTIDATAKNAGELEIVVRPPRKSNVRVLLLMDVGGSMDPFADTVSRLFSAAKRASNIRTLKTYYFHNCIYGRLYETERFTDPVPVDELLHDLAAEWKLVLVGDAAMHPAELLGAGDYEYYATGHHGPAQTGLSQLQKFADHFKRAAWLNPDPPSYWRGGTAEQIARVFPMFHLTLDGLGDAIHHLSKGDVRKR</sequence>
<name>A0A0K1PS19_9BACT</name>